<gene>
    <name evidence="1" type="ORF">DU33_16095</name>
    <name evidence="2" type="ORF">DU45_19035</name>
    <name evidence="3" type="ORF">DU64_15330</name>
</gene>
<evidence type="ECO:0000313" key="6">
    <source>
        <dbReference type="Proteomes" id="UP000034566"/>
    </source>
</evidence>
<protein>
    <submittedName>
        <fullName evidence="2">Uncharacterized protein</fullName>
    </submittedName>
</protein>
<evidence type="ECO:0000313" key="2">
    <source>
        <dbReference type="EMBL" id="KKG62230.1"/>
    </source>
</evidence>
<comment type="caution">
    <text evidence="2">The sequence shown here is derived from an EMBL/GenBank/DDBJ whole genome shotgun (WGS) entry which is preliminary data.</text>
</comment>
<evidence type="ECO:0000313" key="4">
    <source>
        <dbReference type="Proteomes" id="UP000034188"/>
    </source>
</evidence>
<dbReference type="PATRIC" id="fig|2209.42.peg.3544"/>
<evidence type="ECO:0000313" key="1">
    <source>
        <dbReference type="EMBL" id="KKG49231.1"/>
    </source>
</evidence>
<dbReference type="Proteomes" id="UP000034279">
    <property type="component" value="Unassembled WGS sequence"/>
</dbReference>
<evidence type="ECO:0000313" key="3">
    <source>
        <dbReference type="EMBL" id="KKG66189.1"/>
    </source>
</evidence>
<dbReference type="EMBL" id="JJPJ01000016">
    <property type="protein sequence ID" value="KKG66189.1"/>
    <property type="molecule type" value="Genomic_DNA"/>
</dbReference>
<dbReference type="AlphaFoldDB" id="A0A0F8IZM9"/>
<organism evidence="2 6">
    <name type="scientific">Methanosarcina mazei</name>
    <name type="common">Methanosarcina frisia</name>
    <dbReference type="NCBI Taxonomy" id="2209"/>
    <lineage>
        <taxon>Archaea</taxon>
        <taxon>Methanobacteriati</taxon>
        <taxon>Methanobacteriota</taxon>
        <taxon>Stenosarchaea group</taxon>
        <taxon>Methanomicrobia</taxon>
        <taxon>Methanosarcinales</taxon>
        <taxon>Methanosarcinaceae</taxon>
        <taxon>Methanosarcina</taxon>
    </lineage>
</organism>
<sequence>MIQKNIYDYFDCSSDFLTIPDSLITFSRDIVFQTWQILERQLNQVDPGRDPEVYRALDSRAAAIFDIWLGFRGRF</sequence>
<dbReference type="EMBL" id="JJPI01000153">
    <property type="protein sequence ID" value="KKG49231.1"/>
    <property type="molecule type" value="Genomic_DNA"/>
</dbReference>
<accession>A0A0F8IZM9</accession>
<dbReference type="Proteomes" id="UP000034188">
    <property type="component" value="Unassembled WGS sequence"/>
</dbReference>
<dbReference type="EMBL" id="JJPK01000055">
    <property type="protein sequence ID" value="KKG62230.1"/>
    <property type="molecule type" value="Genomic_DNA"/>
</dbReference>
<reference evidence="4 5" key="1">
    <citation type="journal article" date="2015" name="ISME J.">
        <title>Genomic and phenotypic differentiation among Methanosarcina mazei populations from Columbia River sediment.</title>
        <authorList>
            <person name="Youngblut N.D."/>
            <person name="Wirth J.S."/>
            <person name="Henriksen J.R."/>
            <person name="Smith M."/>
            <person name="Simon H."/>
            <person name="Metcalf W.W."/>
            <person name="Whitaker R.J."/>
        </authorList>
    </citation>
    <scope>NUCLEOTIDE SEQUENCE [LARGE SCALE GENOMIC DNA]</scope>
    <source>
        <strain evidence="1 4">3.F.T.1A.1</strain>
        <strain evidence="3 5">3.F.T.1A.2</strain>
        <strain evidence="2 6">3.F.T.1A.4</strain>
    </source>
</reference>
<evidence type="ECO:0000313" key="5">
    <source>
        <dbReference type="Proteomes" id="UP000034279"/>
    </source>
</evidence>
<dbReference type="Proteomes" id="UP000034566">
    <property type="component" value="Unassembled WGS sequence"/>
</dbReference>
<dbReference type="RefSeq" id="WP_048038888.1">
    <property type="nucleotide sequence ID" value="NZ_JJPI01000153.1"/>
</dbReference>
<proteinExistence type="predicted"/>
<name>A0A0F8IZM9_METMZ</name>